<keyword evidence="6 9" id="KW-0067">ATP-binding</keyword>
<evidence type="ECO:0000256" key="5">
    <source>
        <dbReference type="ARBA" id="ARBA00022741"/>
    </source>
</evidence>
<dbReference type="GO" id="GO:0016887">
    <property type="term" value="F:ATP hydrolysis activity"/>
    <property type="evidence" value="ECO:0007669"/>
    <property type="project" value="InterPro"/>
</dbReference>
<dbReference type="NCBIfam" id="TIGR01727">
    <property type="entry name" value="oligo_HPY"/>
    <property type="match status" value="1"/>
</dbReference>
<dbReference type="Pfam" id="PF00005">
    <property type="entry name" value="ABC_tran"/>
    <property type="match status" value="1"/>
</dbReference>
<feature type="domain" description="ABC transporter" evidence="8">
    <location>
        <begin position="21"/>
        <end position="272"/>
    </location>
</feature>
<dbReference type="InterPro" id="IPR002195">
    <property type="entry name" value="Dihydroorotase_CS"/>
</dbReference>
<dbReference type="Proteomes" id="UP001165679">
    <property type="component" value="Unassembled WGS sequence"/>
</dbReference>
<evidence type="ECO:0000256" key="6">
    <source>
        <dbReference type="ARBA" id="ARBA00022840"/>
    </source>
</evidence>
<comment type="caution">
    <text evidence="9">The sequence shown here is derived from an EMBL/GenBank/DDBJ whole genome shotgun (WGS) entry which is preliminary data.</text>
</comment>
<evidence type="ECO:0000256" key="1">
    <source>
        <dbReference type="ARBA" id="ARBA00004417"/>
    </source>
</evidence>
<dbReference type="PROSITE" id="PS00211">
    <property type="entry name" value="ABC_TRANSPORTER_1"/>
    <property type="match status" value="1"/>
</dbReference>
<dbReference type="GO" id="GO:0015833">
    <property type="term" value="P:peptide transport"/>
    <property type="evidence" value="ECO:0007669"/>
    <property type="project" value="InterPro"/>
</dbReference>
<proteinExistence type="inferred from homology"/>
<dbReference type="InterPro" id="IPR027417">
    <property type="entry name" value="P-loop_NTPase"/>
</dbReference>
<dbReference type="PANTHER" id="PTHR43297">
    <property type="entry name" value="OLIGOPEPTIDE TRANSPORT ATP-BINDING PROTEIN APPD"/>
    <property type="match status" value="1"/>
</dbReference>
<dbReference type="PROSITE" id="PS00482">
    <property type="entry name" value="DIHYDROOROTASE_1"/>
    <property type="match status" value="1"/>
</dbReference>
<gene>
    <name evidence="9" type="ORF">OL599_13175</name>
</gene>
<dbReference type="GO" id="GO:0055085">
    <property type="term" value="P:transmembrane transport"/>
    <property type="evidence" value="ECO:0007669"/>
    <property type="project" value="UniProtKB-ARBA"/>
</dbReference>
<comment type="subcellular location">
    <subcellularLocation>
        <location evidence="1">Cell inner membrane</location>
        <topology evidence="1">Peripheral membrane protein</topology>
    </subcellularLocation>
</comment>
<dbReference type="InterPro" id="IPR003439">
    <property type="entry name" value="ABC_transporter-like_ATP-bd"/>
</dbReference>
<evidence type="ECO:0000313" key="10">
    <source>
        <dbReference type="Proteomes" id="UP001165679"/>
    </source>
</evidence>
<evidence type="ECO:0000313" key="9">
    <source>
        <dbReference type="EMBL" id="MCW3475529.1"/>
    </source>
</evidence>
<keyword evidence="4" id="KW-1003">Cell membrane</keyword>
<dbReference type="SMART" id="SM00382">
    <property type="entry name" value="AAA"/>
    <property type="match status" value="1"/>
</dbReference>
<keyword evidence="10" id="KW-1185">Reference proteome</keyword>
<dbReference type="Gene3D" id="3.40.50.300">
    <property type="entry name" value="P-loop containing nucleotide triphosphate hydrolases"/>
    <property type="match status" value="1"/>
</dbReference>
<comment type="similarity">
    <text evidence="2">Belongs to the ABC transporter superfamily.</text>
</comment>
<evidence type="ECO:0000256" key="4">
    <source>
        <dbReference type="ARBA" id="ARBA00022475"/>
    </source>
</evidence>
<dbReference type="EMBL" id="JAPDNT010000009">
    <property type="protein sequence ID" value="MCW3475529.1"/>
    <property type="molecule type" value="Genomic_DNA"/>
</dbReference>
<dbReference type="RefSeq" id="WP_264714244.1">
    <property type="nucleotide sequence ID" value="NZ_JAPDNT010000009.1"/>
</dbReference>
<keyword evidence="3" id="KW-0813">Transport</keyword>
<dbReference type="InterPro" id="IPR003593">
    <property type="entry name" value="AAA+_ATPase"/>
</dbReference>
<accession>A0AA41YKK4</accession>
<dbReference type="Pfam" id="PF08352">
    <property type="entry name" value="oligo_HPY"/>
    <property type="match status" value="1"/>
</dbReference>
<dbReference type="PROSITE" id="PS50893">
    <property type="entry name" value="ABC_TRANSPORTER_2"/>
    <property type="match status" value="1"/>
</dbReference>
<evidence type="ECO:0000256" key="3">
    <source>
        <dbReference type="ARBA" id="ARBA00022448"/>
    </source>
</evidence>
<dbReference type="InterPro" id="IPR017871">
    <property type="entry name" value="ABC_transporter-like_CS"/>
</dbReference>
<dbReference type="GO" id="GO:0005886">
    <property type="term" value="C:plasma membrane"/>
    <property type="evidence" value="ECO:0007669"/>
    <property type="project" value="UniProtKB-SubCell"/>
</dbReference>
<dbReference type="FunFam" id="3.40.50.300:FF:000016">
    <property type="entry name" value="Oligopeptide ABC transporter ATP-binding component"/>
    <property type="match status" value="1"/>
</dbReference>
<keyword evidence="7" id="KW-0472">Membrane</keyword>
<keyword evidence="5" id="KW-0547">Nucleotide-binding</keyword>
<dbReference type="PANTHER" id="PTHR43297:SF2">
    <property type="entry name" value="DIPEPTIDE TRANSPORT ATP-BINDING PROTEIN DPPD"/>
    <property type="match status" value="1"/>
</dbReference>
<protein>
    <submittedName>
        <fullName evidence="9">ABC transporter ATP-binding protein</fullName>
    </submittedName>
</protein>
<name>A0AA41YKK4_9PROT</name>
<evidence type="ECO:0000256" key="2">
    <source>
        <dbReference type="ARBA" id="ARBA00005417"/>
    </source>
</evidence>
<dbReference type="AlphaFoldDB" id="A0AA41YKK4"/>
<dbReference type="CDD" id="cd03257">
    <property type="entry name" value="ABC_NikE_OppD_transporters"/>
    <property type="match status" value="1"/>
</dbReference>
<evidence type="ECO:0000256" key="7">
    <source>
        <dbReference type="ARBA" id="ARBA00023136"/>
    </source>
</evidence>
<organism evidence="9 10">
    <name type="scientific">Limobrevibacterium gyesilva</name>
    <dbReference type="NCBI Taxonomy" id="2991712"/>
    <lineage>
        <taxon>Bacteria</taxon>
        <taxon>Pseudomonadati</taxon>
        <taxon>Pseudomonadota</taxon>
        <taxon>Alphaproteobacteria</taxon>
        <taxon>Acetobacterales</taxon>
        <taxon>Acetobacteraceae</taxon>
        <taxon>Limobrevibacterium</taxon>
    </lineage>
</organism>
<reference evidence="9" key="1">
    <citation type="submission" date="2022-09" db="EMBL/GenBank/DDBJ databases">
        <title>Rhodovastum sp. nov. RN2-1 isolated from soil in Seongnam, South Korea.</title>
        <authorList>
            <person name="Le N.T."/>
        </authorList>
    </citation>
    <scope>NUCLEOTIDE SEQUENCE</scope>
    <source>
        <strain evidence="9">RN2-1</strain>
    </source>
</reference>
<dbReference type="InterPro" id="IPR050388">
    <property type="entry name" value="ABC_Ni/Peptide_Import"/>
</dbReference>
<dbReference type="GO" id="GO:0016812">
    <property type="term" value="F:hydrolase activity, acting on carbon-nitrogen (but not peptide) bonds, in cyclic amides"/>
    <property type="evidence" value="ECO:0007669"/>
    <property type="project" value="InterPro"/>
</dbReference>
<evidence type="ECO:0000259" key="8">
    <source>
        <dbReference type="PROSITE" id="PS50893"/>
    </source>
</evidence>
<dbReference type="InterPro" id="IPR013563">
    <property type="entry name" value="Oligopep_ABC_C"/>
</dbReference>
<sequence length="340" mass="36310">MTLADTTAPDLSSAANTAPVLRVDDLHVHFRIPGGVMRAVDGVSFDLRRGETLGLVGESGSGKTMTSLALLRLLETPPAQIDGKAVMFEGRDLLRLPEREMTDLRGSRLSMVFQEPMTSLNPIMTIGRQIDEPLVRHLGLTAAAARARTHELLGLVGIPRPAQAATVYPHQLSGGMRQRAMIAIALACRPSVLVADEPTTALDVTIQAQILELLEQLQQEMGTAILLITHDLAVIAETAHRVAVMYAGRIVETGPVAALFAAPLHPYTEGLLRSIPRVVRTPAAELPEIPGFVPAPGTLPAGCAFAPRCAYADAACHGTRPALQPALSDREVACWKPRHG</sequence>
<dbReference type="SUPFAM" id="SSF52540">
    <property type="entry name" value="P-loop containing nucleoside triphosphate hydrolases"/>
    <property type="match status" value="1"/>
</dbReference>
<reference evidence="9" key="2">
    <citation type="submission" date="2022-10" db="EMBL/GenBank/DDBJ databases">
        <authorList>
            <person name="Trinh H.N."/>
        </authorList>
    </citation>
    <scope>NUCLEOTIDE SEQUENCE</scope>
    <source>
        <strain evidence="9">RN2-1</strain>
    </source>
</reference>
<dbReference type="GO" id="GO:0005524">
    <property type="term" value="F:ATP binding"/>
    <property type="evidence" value="ECO:0007669"/>
    <property type="project" value="UniProtKB-KW"/>
</dbReference>